<evidence type="ECO:0000256" key="7">
    <source>
        <dbReference type="ARBA" id="ARBA00022806"/>
    </source>
</evidence>
<evidence type="ECO:0000256" key="3">
    <source>
        <dbReference type="ARBA" id="ARBA00022472"/>
    </source>
</evidence>
<feature type="region of interest" description="Disordered" evidence="16">
    <location>
        <begin position="51"/>
        <end position="113"/>
    </location>
</feature>
<dbReference type="InterPro" id="IPR050628">
    <property type="entry name" value="SNF2_RAD54_helicase_TF"/>
</dbReference>
<dbReference type="InterPro" id="IPR014001">
    <property type="entry name" value="Helicase_ATP-bd"/>
</dbReference>
<accession>A0A7R9PGU0</accession>
<dbReference type="Pfam" id="PF00271">
    <property type="entry name" value="Helicase_C"/>
    <property type="match status" value="1"/>
</dbReference>
<comment type="similarity">
    <text evidence="2">Belongs to the SNF2/RAD54 helicase family.</text>
</comment>
<evidence type="ECO:0000256" key="4">
    <source>
        <dbReference type="ARBA" id="ARBA00022553"/>
    </source>
</evidence>
<evidence type="ECO:0000256" key="17">
    <source>
        <dbReference type="SAM" id="SignalP"/>
    </source>
</evidence>
<feature type="domain" description="Helicase C-terminal" evidence="19">
    <location>
        <begin position="973"/>
        <end position="1132"/>
    </location>
</feature>
<dbReference type="InterPro" id="IPR001650">
    <property type="entry name" value="Helicase_C-like"/>
</dbReference>
<dbReference type="FunFam" id="3.40.50.10810:FF:000043">
    <property type="entry name" value="Transcription termination factor 2"/>
    <property type="match status" value="1"/>
</dbReference>
<organism evidence="20">
    <name type="scientific">Timema genevievae</name>
    <name type="common">Walking stick</name>
    <dbReference type="NCBI Taxonomy" id="629358"/>
    <lineage>
        <taxon>Eukaryota</taxon>
        <taxon>Metazoa</taxon>
        <taxon>Ecdysozoa</taxon>
        <taxon>Arthropoda</taxon>
        <taxon>Hexapoda</taxon>
        <taxon>Insecta</taxon>
        <taxon>Pterygota</taxon>
        <taxon>Neoptera</taxon>
        <taxon>Polyneoptera</taxon>
        <taxon>Phasmatodea</taxon>
        <taxon>Timematodea</taxon>
        <taxon>Timematoidea</taxon>
        <taxon>Timematidae</taxon>
        <taxon>Timema</taxon>
    </lineage>
</organism>
<dbReference type="InterPro" id="IPR000330">
    <property type="entry name" value="SNF2_N"/>
</dbReference>
<dbReference type="AlphaFoldDB" id="A0A7R9PGU0"/>
<feature type="domain" description="Helicase ATP-binding" evidence="18">
    <location>
        <begin position="363"/>
        <end position="563"/>
    </location>
</feature>
<dbReference type="GO" id="GO:0016787">
    <property type="term" value="F:hydrolase activity"/>
    <property type="evidence" value="ECO:0007669"/>
    <property type="project" value="UniProtKB-KW"/>
</dbReference>
<dbReference type="GO" id="GO:0005634">
    <property type="term" value="C:nucleus"/>
    <property type="evidence" value="ECO:0007669"/>
    <property type="project" value="UniProtKB-SubCell"/>
</dbReference>
<feature type="compositionally biased region" description="Basic and acidic residues" evidence="16">
    <location>
        <begin position="80"/>
        <end position="96"/>
    </location>
</feature>
<dbReference type="GO" id="GO:0003677">
    <property type="term" value="F:DNA binding"/>
    <property type="evidence" value="ECO:0007669"/>
    <property type="project" value="UniProtKB-KW"/>
</dbReference>
<dbReference type="PROSITE" id="PS51192">
    <property type="entry name" value="HELICASE_ATP_BIND_1"/>
    <property type="match status" value="1"/>
</dbReference>
<feature type="signal peptide" evidence="17">
    <location>
        <begin position="1"/>
        <end position="20"/>
    </location>
</feature>
<evidence type="ECO:0000256" key="6">
    <source>
        <dbReference type="ARBA" id="ARBA00022801"/>
    </source>
</evidence>
<dbReference type="SMART" id="SM00490">
    <property type="entry name" value="HELICc"/>
    <property type="match status" value="1"/>
</dbReference>
<dbReference type="Gene3D" id="3.40.50.10810">
    <property type="entry name" value="Tandem AAA-ATPase domain"/>
    <property type="match status" value="1"/>
</dbReference>
<dbReference type="GO" id="GO:0005737">
    <property type="term" value="C:cytoplasm"/>
    <property type="evidence" value="ECO:0007669"/>
    <property type="project" value="UniProtKB-ARBA"/>
</dbReference>
<evidence type="ECO:0000256" key="1">
    <source>
        <dbReference type="ARBA" id="ARBA00004123"/>
    </source>
</evidence>
<proteinExistence type="inferred from homology"/>
<dbReference type="PROSITE" id="PS51194">
    <property type="entry name" value="HELICASE_CTER"/>
    <property type="match status" value="1"/>
</dbReference>
<evidence type="ECO:0000256" key="9">
    <source>
        <dbReference type="ARBA" id="ARBA00023015"/>
    </source>
</evidence>
<comment type="subcellular location">
    <subcellularLocation>
        <location evidence="1">Nucleus</location>
    </subcellularLocation>
</comment>
<keyword evidence="11" id="KW-0804">Transcription</keyword>
<evidence type="ECO:0000313" key="20">
    <source>
        <dbReference type="EMBL" id="CAD7586350.1"/>
    </source>
</evidence>
<keyword evidence="12" id="KW-0539">Nucleus</keyword>
<dbReference type="Gene3D" id="3.40.50.300">
    <property type="entry name" value="P-loop containing nucleotide triphosphate hydrolases"/>
    <property type="match status" value="2"/>
</dbReference>
<evidence type="ECO:0000256" key="13">
    <source>
        <dbReference type="ARBA" id="ARBA00070113"/>
    </source>
</evidence>
<feature type="chain" id="PRO_5030598416" description="Transcription termination factor 2" evidence="17">
    <location>
        <begin position="21"/>
        <end position="1137"/>
    </location>
</feature>
<evidence type="ECO:0000256" key="12">
    <source>
        <dbReference type="ARBA" id="ARBA00023242"/>
    </source>
</evidence>
<dbReference type="InterPro" id="IPR038718">
    <property type="entry name" value="SNF2-like_sf"/>
</dbReference>
<dbReference type="GO" id="GO:0006353">
    <property type="term" value="P:DNA-templated transcription termination"/>
    <property type="evidence" value="ECO:0007669"/>
    <property type="project" value="UniProtKB-KW"/>
</dbReference>
<keyword evidence="6" id="KW-0378">Hydrolase</keyword>
<dbReference type="SMART" id="SM00487">
    <property type="entry name" value="DEXDc"/>
    <property type="match status" value="1"/>
</dbReference>
<feature type="region of interest" description="Disordered" evidence="16">
    <location>
        <begin position="395"/>
        <end position="419"/>
    </location>
</feature>
<gene>
    <name evidence="20" type="ORF">TGEB3V08_LOCUS726</name>
</gene>
<sequence length="1137" mass="127901">MHLMVLGVLLGVGLKSSTCGYPPLMTQRVIPYPQTFRIYVWERKVVGSEAVSGKPNNYSRPINDNEQSTSVLQNHSLSRLSEDKTNISHSDDEHNDVAVSELQEESDSIPEELSMSRRQNELNINDDEQSGGPHYNSSSKQSEDIINISDSDDEHNDVAVSELQEESDNIPKEPLSAFQSLEHNVEVISSGPEQEELEPPDYENQFKIQQQFLLDKIVSLNRDLDRIKTTLRTVNLSSLPDRGVRLQLSVTEKQAEIQHFKEKLLKLQSDQIQSSNSAPPGLSGDGKLHTATALLVEAPHGFGKKALETHRVQKALTEEAITQLHSSLNKCPGEDIFAEDPKYLKAGVSLMPHQKRALAWLMWRESQSPSGGILADDMGLGKTLTMISLVLKSQETRTRNDSSSDEDSEKENSSLDSRKEKIERGGTLVVCPATLLGQWEGEVNSKCKRGAVDVEIYHGSKREVKPRRLARRDIVITTFNLVLTEGSQKAVDNVSTNRKKGVLHNIKWERIILDEAHVIRNHKSKTSLAVFQLRGRYRWALTGTPIHNKELDLYSLLKFLKCTPFDDYMVWKRWVDNKNLAGQQRLKTVMNSIMLRRTKTQLQQEGSLQCLPQKEFHLIDISLDEEESKVYQKVLVFSRTLFAQFLHQKAEKEQLTMMGCEPSEASNPFNPKGQLAAWYQKLSGMDNIKSFEILVLLLRLRQLCCHPSLISSMLDRDNCDTDCIEGDDEDLVSALGRLGLENREEVSSSSRPSIDQVMKDNILSSSNPVFNKDRVSSKMKLLLETLQVKVLDTKEKAVIVSQWTSMLELLAQHLRSQGVSCVTLCGSVPVKDFLHQKAEKEQLTMMGCEPSEASNPFNPKGQLAAWYQKLSGMDNIKSFEILVLLLRLRQLCCHPSLISSMLDRDNCDTDCIEGDDEDLVSALGRLGLENREEVSSSSRPSIDQVMKDNILSSSNPVFNKDRVSSKMKLLLETLQVKVLDTKEKAVIVSQWTSMLELLAQHLRSQGVSCVTLCGSVPVKDRAALVDSINGTSYRPQVMLLSLTAGGVGLNLVGANHLFLFDLHWNPQLEAQACDRVYRVGQTRTVHVYKFVTQETIEQRIKLLQDQKVSLADGVLSGTRERQHTKLSLNDLKMLFNV</sequence>
<dbReference type="GO" id="GO:0006281">
    <property type="term" value="P:DNA repair"/>
    <property type="evidence" value="ECO:0007669"/>
    <property type="project" value="TreeGrafter"/>
</dbReference>
<keyword evidence="17" id="KW-0732">Signal</keyword>
<keyword evidence="5" id="KW-0547">Nucleotide-binding</keyword>
<evidence type="ECO:0000256" key="8">
    <source>
        <dbReference type="ARBA" id="ARBA00022840"/>
    </source>
</evidence>
<dbReference type="InterPro" id="IPR049730">
    <property type="entry name" value="SNF2/RAD54-like_C"/>
</dbReference>
<dbReference type="InterPro" id="IPR027417">
    <property type="entry name" value="P-loop_NTPase"/>
</dbReference>
<feature type="compositionally biased region" description="Polar residues" evidence="16">
    <location>
        <begin position="54"/>
        <end position="79"/>
    </location>
</feature>
<dbReference type="Pfam" id="PF00176">
    <property type="entry name" value="SNF2-rel_dom"/>
    <property type="match status" value="1"/>
</dbReference>
<evidence type="ECO:0000256" key="2">
    <source>
        <dbReference type="ARBA" id="ARBA00007025"/>
    </source>
</evidence>
<name>A0A7R9PGU0_TIMGE</name>
<evidence type="ECO:0000259" key="19">
    <source>
        <dbReference type="PROSITE" id="PS51194"/>
    </source>
</evidence>
<dbReference type="GO" id="GO:0004386">
    <property type="term" value="F:helicase activity"/>
    <property type="evidence" value="ECO:0007669"/>
    <property type="project" value="UniProtKB-KW"/>
</dbReference>
<keyword evidence="8" id="KW-0067">ATP-binding</keyword>
<dbReference type="EMBL" id="OE839240">
    <property type="protein sequence ID" value="CAD7586350.1"/>
    <property type="molecule type" value="Genomic_DNA"/>
</dbReference>
<reference evidence="20" key="1">
    <citation type="submission" date="2020-11" db="EMBL/GenBank/DDBJ databases">
        <authorList>
            <person name="Tran Van P."/>
        </authorList>
    </citation>
    <scope>NUCLEOTIDE SEQUENCE</scope>
</reference>
<evidence type="ECO:0000256" key="5">
    <source>
        <dbReference type="ARBA" id="ARBA00022741"/>
    </source>
</evidence>
<keyword evidence="7" id="KW-0347">Helicase</keyword>
<keyword evidence="3" id="KW-0806">Transcription termination</keyword>
<dbReference type="GO" id="GO:0008094">
    <property type="term" value="F:ATP-dependent activity, acting on DNA"/>
    <property type="evidence" value="ECO:0007669"/>
    <property type="project" value="UniProtKB-ARBA"/>
</dbReference>
<dbReference type="PANTHER" id="PTHR45626">
    <property type="entry name" value="TRANSCRIPTION TERMINATION FACTOR 2-RELATED"/>
    <property type="match status" value="1"/>
</dbReference>
<feature type="compositionally biased region" description="Basic and acidic residues" evidence="16">
    <location>
        <begin position="410"/>
        <end position="419"/>
    </location>
</feature>
<protein>
    <recommendedName>
        <fullName evidence="13">Transcription termination factor 2</fullName>
    </recommendedName>
    <alternativeName>
        <fullName evidence="15">RNA polymerase II termination factor</fullName>
    </alternativeName>
    <alternativeName>
        <fullName evidence="14">Transcription release factor 2</fullName>
    </alternativeName>
</protein>
<evidence type="ECO:0000256" key="11">
    <source>
        <dbReference type="ARBA" id="ARBA00023163"/>
    </source>
</evidence>
<evidence type="ECO:0000256" key="14">
    <source>
        <dbReference type="ARBA" id="ARBA00079067"/>
    </source>
</evidence>
<evidence type="ECO:0000256" key="10">
    <source>
        <dbReference type="ARBA" id="ARBA00023125"/>
    </source>
</evidence>
<keyword evidence="10" id="KW-0238">DNA-binding</keyword>
<dbReference type="CDD" id="cd18793">
    <property type="entry name" value="SF2_C_SNF"/>
    <property type="match status" value="1"/>
</dbReference>
<evidence type="ECO:0000256" key="15">
    <source>
        <dbReference type="ARBA" id="ARBA00082628"/>
    </source>
</evidence>
<keyword evidence="9" id="KW-0805">Transcription regulation</keyword>
<keyword evidence="4" id="KW-0597">Phosphoprotein</keyword>
<dbReference type="PANTHER" id="PTHR45626:SF50">
    <property type="entry name" value="TRANSCRIPTION TERMINATION FACTOR 2"/>
    <property type="match status" value="1"/>
</dbReference>
<dbReference type="GO" id="GO:0005524">
    <property type="term" value="F:ATP binding"/>
    <property type="evidence" value="ECO:0007669"/>
    <property type="project" value="UniProtKB-KW"/>
</dbReference>
<evidence type="ECO:0000256" key="16">
    <source>
        <dbReference type="SAM" id="MobiDB-lite"/>
    </source>
</evidence>
<dbReference type="SUPFAM" id="SSF52540">
    <property type="entry name" value="P-loop containing nucleoside triphosphate hydrolases"/>
    <property type="match status" value="3"/>
</dbReference>
<evidence type="ECO:0000259" key="18">
    <source>
        <dbReference type="PROSITE" id="PS51192"/>
    </source>
</evidence>